<dbReference type="PANTHER" id="PTHR21015">
    <property type="entry name" value="UDP-N-ACETYLGLUCOSAMINE--N-ACETYLMURAMYL-(PENTAPEPTIDE) PYROPHOSPHORYL-UNDECAPRENOL N-ACETYLGLUCOSAMINE TRANSFERASE 1"/>
    <property type="match status" value="1"/>
</dbReference>
<keyword evidence="2" id="KW-1185">Reference proteome</keyword>
<organism evidence="1 2">
    <name type="scientific">Neptuniibacter caesariensis</name>
    <dbReference type="NCBI Taxonomy" id="207954"/>
    <lineage>
        <taxon>Bacteria</taxon>
        <taxon>Pseudomonadati</taxon>
        <taxon>Pseudomonadota</taxon>
        <taxon>Gammaproteobacteria</taxon>
        <taxon>Oceanospirillales</taxon>
        <taxon>Oceanospirillaceae</taxon>
        <taxon>Neptuniibacter</taxon>
    </lineage>
</organism>
<sequence length="347" mass="38568">MKVLYGVQATGNGHITRARVMAPALRAAGIDVDFVFSGREPEKLFNMEPFGDYRCYQGMTLHMEGSQVNKWKTLTGNNPVRLLRDIFKLDLSEYDLVITDFEPVTAWAAKVKGVPSVGIAHQYAFLHRLPDSKTGFFLKNQIRLFAPAKLAVGLHWDHFEQPICPPLIQPPLYSPSTVERKIVVYLPHDAPEELAQTLGAYSDFEFHIYAAVDEPHVQNNIFIKPFSREGFHKDLASCAGVICNSGFGLLSEAVQYGKKVLTLPQKGQVEQESNAEVLESLGLGVVIYDLASDKVATWLELPSPLPKRYPDLAAMLAAWIADGCKESVSDLADTVWQSEEFVNTQTA</sequence>
<reference evidence="1 2" key="1">
    <citation type="submission" date="2006-02" db="EMBL/GenBank/DDBJ databases">
        <authorList>
            <person name="Pinhassi J."/>
            <person name="Pedros-Alio C."/>
            <person name="Ferriera S."/>
            <person name="Johnson J."/>
            <person name="Kravitz S."/>
            <person name="Halpern A."/>
            <person name="Remington K."/>
            <person name="Beeson K."/>
            <person name="Tran B."/>
            <person name="Rogers Y.-H."/>
            <person name="Friedman R."/>
            <person name="Venter J.C."/>
        </authorList>
    </citation>
    <scope>NUCLEOTIDE SEQUENCE [LARGE SCALE GENOMIC DNA]</scope>
    <source>
        <strain evidence="1 2">MED92</strain>
    </source>
</reference>
<evidence type="ECO:0000313" key="1">
    <source>
        <dbReference type="EMBL" id="EAR60052.1"/>
    </source>
</evidence>
<gene>
    <name evidence="1" type="ORF">MED92_00780</name>
</gene>
<evidence type="ECO:0000313" key="2">
    <source>
        <dbReference type="Proteomes" id="UP000002171"/>
    </source>
</evidence>
<dbReference type="PANTHER" id="PTHR21015:SF22">
    <property type="entry name" value="GLYCOSYLTRANSFERASE"/>
    <property type="match status" value="1"/>
</dbReference>
<dbReference type="Proteomes" id="UP000002171">
    <property type="component" value="Unassembled WGS sequence"/>
</dbReference>
<accession>A0A7U8GRC3</accession>
<evidence type="ECO:0008006" key="3">
    <source>
        <dbReference type="Google" id="ProtNLM"/>
    </source>
</evidence>
<dbReference type="OrthoDB" id="9793805at2"/>
<proteinExistence type="predicted"/>
<dbReference type="Pfam" id="PF13528">
    <property type="entry name" value="Glyco_trans_1_3"/>
    <property type="match status" value="1"/>
</dbReference>
<dbReference type="NCBIfam" id="TIGR00661">
    <property type="entry name" value="MJ1255"/>
    <property type="match status" value="1"/>
</dbReference>
<dbReference type="Gene3D" id="3.40.50.2000">
    <property type="entry name" value="Glycogen Phosphorylase B"/>
    <property type="match status" value="1"/>
</dbReference>
<dbReference type="RefSeq" id="WP_007023009.1">
    <property type="nucleotide sequence ID" value="NZ_CH724128.1"/>
</dbReference>
<dbReference type="InterPro" id="IPR005262">
    <property type="entry name" value="MJ1255-like"/>
</dbReference>
<dbReference type="GO" id="GO:0016757">
    <property type="term" value="F:glycosyltransferase activity"/>
    <property type="evidence" value="ECO:0007669"/>
    <property type="project" value="TreeGrafter"/>
</dbReference>
<protein>
    <recommendedName>
        <fullName evidence="3">Glycosyltransferase</fullName>
    </recommendedName>
</protein>
<dbReference type="AlphaFoldDB" id="A0A7U8GRC3"/>
<name>A0A7U8GRC3_NEPCE</name>
<dbReference type="SUPFAM" id="SSF53756">
    <property type="entry name" value="UDP-Glycosyltransferase/glycogen phosphorylase"/>
    <property type="match status" value="1"/>
</dbReference>
<dbReference type="EMBL" id="AAOW01000025">
    <property type="protein sequence ID" value="EAR60052.1"/>
    <property type="molecule type" value="Genomic_DNA"/>
</dbReference>
<comment type="caution">
    <text evidence="1">The sequence shown here is derived from an EMBL/GenBank/DDBJ whole genome shotgun (WGS) entry which is preliminary data.</text>
</comment>